<name>A0ABR7T6M7_HELCL</name>
<keyword evidence="2" id="KW-1185">Reference proteome</keyword>
<protein>
    <submittedName>
        <fullName evidence="1">Uncharacterized protein</fullName>
    </submittedName>
</protein>
<accession>A0ABR7T6M7</accession>
<gene>
    <name evidence="1" type="ORF">H1S01_18290</name>
</gene>
<sequence length="199" mass="22831">MHGVKIAITGKMRSGKDLIAEYLVRKYGFRRFAFGDGVRAVTRLIYPDIQNSCMKPRSLYQQIGQALRQIDPAVWLNYTLEEIDASTNPFDSIVISDLRQPNEYKALLNNGFTIVRVQSTVENRLARMNAVGDVFTMDDINHETESHIDNFVVNFEITNNGRSGSLYEQIEWAVKSLKDRRCEGGNLQDRLLRKAKKDR</sequence>
<dbReference type="Gene3D" id="3.40.50.300">
    <property type="entry name" value="P-loop containing nucleotide triphosphate hydrolases"/>
    <property type="match status" value="1"/>
</dbReference>
<proteinExistence type="predicted"/>
<dbReference type="Proteomes" id="UP000617402">
    <property type="component" value="Unassembled WGS sequence"/>
</dbReference>
<dbReference type="SUPFAM" id="SSF52540">
    <property type="entry name" value="P-loop containing nucleoside triphosphate hydrolases"/>
    <property type="match status" value="1"/>
</dbReference>
<comment type="caution">
    <text evidence="1">The sequence shown here is derived from an EMBL/GenBank/DDBJ whole genome shotgun (WGS) entry which is preliminary data.</text>
</comment>
<evidence type="ECO:0000313" key="1">
    <source>
        <dbReference type="EMBL" id="MBC9786408.1"/>
    </source>
</evidence>
<reference evidence="1 2" key="1">
    <citation type="submission" date="2020-07" db="EMBL/GenBank/DDBJ databases">
        <title>Draft whole-genome sequence of Heliobacterium chlorum DSM 3682, type strain.</title>
        <authorList>
            <person name="Kyndt J.A."/>
            <person name="Meyer T.E."/>
            <person name="Imhoff J.F."/>
        </authorList>
    </citation>
    <scope>NUCLEOTIDE SEQUENCE [LARGE SCALE GENOMIC DNA]</scope>
    <source>
        <strain evidence="1 2">DSM 3682</strain>
    </source>
</reference>
<organism evidence="1 2">
    <name type="scientific">Heliobacterium chlorum</name>
    <dbReference type="NCBI Taxonomy" id="2698"/>
    <lineage>
        <taxon>Bacteria</taxon>
        <taxon>Bacillati</taxon>
        <taxon>Bacillota</taxon>
        <taxon>Clostridia</taxon>
        <taxon>Eubacteriales</taxon>
        <taxon>Heliobacteriaceae</taxon>
        <taxon>Heliobacterium</taxon>
    </lineage>
</organism>
<evidence type="ECO:0000313" key="2">
    <source>
        <dbReference type="Proteomes" id="UP000617402"/>
    </source>
</evidence>
<dbReference type="EMBL" id="JACVHF010000036">
    <property type="protein sequence ID" value="MBC9786408.1"/>
    <property type="molecule type" value="Genomic_DNA"/>
</dbReference>
<dbReference type="InterPro" id="IPR027417">
    <property type="entry name" value="P-loop_NTPase"/>
</dbReference>
<dbReference type="RefSeq" id="WP_188041828.1">
    <property type="nucleotide sequence ID" value="NZ_JACVHF010000036.1"/>
</dbReference>